<dbReference type="PANTHER" id="PTHR18921">
    <property type="entry name" value="MYOSIN HEAVY CHAIN - RELATED"/>
    <property type="match status" value="1"/>
</dbReference>
<evidence type="ECO:0000313" key="8">
    <source>
        <dbReference type="Proteomes" id="UP000886653"/>
    </source>
</evidence>
<evidence type="ECO:0000259" key="6">
    <source>
        <dbReference type="PROSITE" id="PS50913"/>
    </source>
</evidence>
<feature type="compositionally biased region" description="Polar residues" evidence="5">
    <location>
        <begin position="1"/>
        <end position="11"/>
    </location>
</feature>
<evidence type="ECO:0000256" key="5">
    <source>
        <dbReference type="SAM" id="MobiDB-lite"/>
    </source>
</evidence>
<protein>
    <recommendedName>
        <fullName evidence="6">GRIP domain-containing protein</fullName>
    </recommendedName>
</protein>
<comment type="caution">
    <text evidence="7">The sequence shown here is derived from an EMBL/GenBank/DDBJ whole genome shotgun (WGS) entry which is preliminary data.</text>
</comment>
<evidence type="ECO:0000256" key="4">
    <source>
        <dbReference type="SAM" id="Coils"/>
    </source>
</evidence>
<dbReference type="GO" id="GO:0005794">
    <property type="term" value="C:Golgi apparatus"/>
    <property type="evidence" value="ECO:0007669"/>
    <property type="project" value="UniProtKB-SubCell"/>
</dbReference>
<sequence length="447" mass="50451">MASPTQPSYLTAENGHDPVPTSGPSLQQQLESLRTEKATLEGQYGALLGKLTTMRNTLGDKLRQDADELDRREQQIAQLQAQNEDLHQGLEALKSELFASNEDTERLQRELTHLRSRTMDSQRLMEDEHYAREEAYRECREELEGLRNDLEDKKRELMNESVQREQAEVRAQNLQTVISSMSRDLQLLKEDRDNQAESAANLQSVLEEFQAAKDSEIRSVVSETQKRLEELEAELALYKQKALVAETKLAATQSDTALCNSMKKELKEKNILIGKIRHEAVILNEHLTEALRRLRRDTAEHSVDSRLVTNVLLSFITTPRADTKRFEMLALLASILSWNDDQRQQVGLQKATPNARRIATAKDSHHRLSEDPDTLGDGDTFTDQWVSFLLREANSVESTPTHTKSFISPGLPPLSSSSTQKTLEPPHSPGSSSLSTFTSLTKPISEL</sequence>
<dbReference type="GO" id="GO:0006888">
    <property type="term" value="P:endoplasmic reticulum to Golgi vesicle-mediated transport"/>
    <property type="evidence" value="ECO:0007669"/>
    <property type="project" value="TreeGrafter"/>
</dbReference>
<keyword evidence="8" id="KW-1185">Reference proteome</keyword>
<evidence type="ECO:0000256" key="3">
    <source>
        <dbReference type="ARBA" id="ARBA00023054"/>
    </source>
</evidence>
<dbReference type="PROSITE" id="PS50913">
    <property type="entry name" value="GRIP"/>
    <property type="match status" value="1"/>
</dbReference>
<feature type="region of interest" description="Disordered" evidence="5">
    <location>
        <begin position="347"/>
        <end position="376"/>
    </location>
</feature>
<dbReference type="Proteomes" id="UP000886653">
    <property type="component" value="Unassembled WGS sequence"/>
</dbReference>
<keyword evidence="3 4" id="KW-0175">Coiled coil</keyword>
<dbReference type="Pfam" id="PF10375">
    <property type="entry name" value="GRAB"/>
    <property type="match status" value="1"/>
</dbReference>
<accession>A0A9P6NA56</accession>
<dbReference type="OrthoDB" id="425925at2759"/>
<dbReference type="InterPro" id="IPR000237">
    <property type="entry name" value="GRIP_dom"/>
</dbReference>
<feature type="compositionally biased region" description="Basic and acidic residues" evidence="5">
    <location>
        <begin position="360"/>
        <end position="370"/>
    </location>
</feature>
<feature type="coiled-coil region" evidence="4">
    <location>
        <begin position="62"/>
        <end position="248"/>
    </location>
</feature>
<feature type="region of interest" description="Disordered" evidence="5">
    <location>
        <begin position="1"/>
        <end position="28"/>
    </location>
</feature>
<evidence type="ECO:0000313" key="7">
    <source>
        <dbReference type="EMBL" id="KAG0140479.1"/>
    </source>
</evidence>
<organism evidence="7 8">
    <name type="scientific">Cronartium quercuum f. sp. fusiforme G11</name>
    <dbReference type="NCBI Taxonomy" id="708437"/>
    <lineage>
        <taxon>Eukaryota</taxon>
        <taxon>Fungi</taxon>
        <taxon>Dikarya</taxon>
        <taxon>Basidiomycota</taxon>
        <taxon>Pucciniomycotina</taxon>
        <taxon>Pucciniomycetes</taxon>
        <taxon>Pucciniales</taxon>
        <taxon>Coleosporiaceae</taxon>
        <taxon>Cronartium</taxon>
    </lineage>
</organism>
<dbReference type="InterPro" id="IPR019459">
    <property type="entry name" value="GRAB"/>
</dbReference>
<keyword evidence="2" id="KW-0333">Golgi apparatus</keyword>
<evidence type="ECO:0000256" key="2">
    <source>
        <dbReference type="ARBA" id="ARBA00023034"/>
    </source>
</evidence>
<comment type="subcellular location">
    <subcellularLocation>
        <location evidence="1">Golgi apparatus</location>
    </subcellularLocation>
</comment>
<gene>
    <name evidence="7" type="ORF">CROQUDRAFT_665125</name>
</gene>
<proteinExistence type="predicted"/>
<dbReference type="EMBL" id="MU167441">
    <property type="protein sequence ID" value="KAG0140479.1"/>
    <property type="molecule type" value="Genomic_DNA"/>
</dbReference>
<dbReference type="AlphaFoldDB" id="A0A9P6NA56"/>
<feature type="domain" description="GRIP" evidence="6">
    <location>
        <begin position="298"/>
        <end position="349"/>
    </location>
</feature>
<reference evidence="7" key="1">
    <citation type="submission" date="2013-11" db="EMBL/GenBank/DDBJ databases">
        <title>Genome sequence of the fusiform rust pathogen reveals effectors for host alternation and coevolution with pine.</title>
        <authorList>
            <consortium name="DOE Joint Genome Institute"/>
            <person name="Smith K."/>
            <person name="Pendleton A."/>
            <person name="Kubisiak T."/>
            <person name="Anderson C."/>
            <person name="Salamov A."/>
            <person name="Aerts A."/>
            <person name="Riley R."/>
            <person name="Clum A."/>
            <person name="Lindquist E."/>
            <person name="Ence D."/>
            <person name="Campbell M."/>
            <person name="Kronenberg Z."/>
            <person name="Feau N."/>
            <person name="Dhillon B."/>
            <person name="Hamelin R."/>
            <person name="Burleigh J."/>
            <person name="Smith J."/>
            <person name="Yandell M."/>
            <person name="Nelson C."/>
            <person name="Grigoriev I."/>
            <person name="Davis J."/>
        </authorList>
    </citation>
    <scope>NUCLEOTIDE SEQUENCE</scope>
    <source>
        <strain evidence="7">G11</strain>
    </source>
</reference>
<feature type="region of interest" description="Disordered" evidence="5">
    <location>
        <begin position="399"/>
        <end position="447"/>
    </location>
</feature>
<dbReference type="PANTHER" id="PTHR18921:SF2">
    <property type="entry name" value="THYROID RECEPTOR-INTERACTING PROTEIN 11"/>
    <property type="match status" value="1"/>
</dbReference>
<name>A0A9P6NA56_9BASI</name>
<dbReference type="GO" id="GO:0007030">
    <property type="term" value="P:Golgi organization"/>
    <property type="evidence" value="ECO:0007669"/>
    <property type="project" value="TreeGrafter"/>
</dbReference>
<dbReference type="GO" id="GO:0031267">
    <property type="term" value="F:small GTPase binding"/>
    <property type="evidence" value="ECO:0007669"/>
    <property type="project" value="TreeGrafter"/>
</dbReference>
<feature type="compositionally biased region" description="Low complexity" evidence="5">
    <location>
        <begin position="413"/>
        <end position="441"/>
    </location>
</feature>
<evidence type="ECO:0000256" key="1">
    <source>
        <dbReference type="ARBA" id="ARBA00004555"/>
    </source>
</evidence>